<evidence type="ECO:0000256" key="9">
    <source>
        <dbReference type="ARBA" id="ARBA00023204"/>
    </source>
</evidence>
<keyword evidence="6" id="KW-0227">DNA damage</keyword>
<dbReference type="PANTHER" id="PTHR47707:SF1">
    <property type="entry name" value="NUDIX HYDROLASE FAMILY PROTEIN"/>
    <property type="match status" value="1"/>
</dbReference>
<evidence type="ECO:0000259" key="18">
    <source>
        <dbReference type="PROSITE" id="PS51462"/>
    </source>
</evidence>
<keyword evidence="5" id="KW-0479">Metal-binding</keyword>
<dbReference type="GO" id="GO:0046872">
    <property type="term" value="F:metal ion binding"/>
    <property type="evidence" value="ECO:0007669"/>
    <property type="project" value="UniProtKB-KW"/>
</dbReference>
<evidence type="ECO:0000256" key="5">
    <source>
        <dbReference type="ARBA" id="ARBA00022723"/>
    </source>
</evidence>
<evidence type="ECO:0000256" key="4">
    <source>
        <dbReference type="ARBA" id="ARBA00022705"/>
    </source>
</evidence>
<dbReference type="GO" id="GO:0006281">
    <property type="term" value="P:DNA repair"/>
    <property type="evidence" value="ECO:0007669"/>
    <property type="project" value="UniProtKB-KW"/>
</dbReference>
<feature type="domain" description="Nudix hydrolase" evidence="18">
    <location>
        <begin position="1"/>
        <end position="135"/>
    </location>
</feature>
<evidence type="ECO:0000256" key="1">
    <source>
        <dbReference type="ARBA" id="ARBA00001946"/>
    </source>
</evidence>
<evidence type="ECO:0000256" key="14">
    <source>
        <dbReference type="ARBA" id="ARBA00041592"/>
    </source>
</evidence>
<comment type="caution">
    <text evidence="19">The sequence shown here is derived from an EMBL/GenBank/DDBJ whole genome shotgun (WGS) entry which is preliminary data.</text>
</comment>
<keyword evidence="8" id="KW-0460">Magnesium</keyword>
<comment type="catalytic activity">
    <reaction evidence="11">
        <text>8-oxo-GTP + H2O = 8-oxo-GMP + diphosphate + H(+)</text>
        <dbReference type="Rhea" id="RHEA:67616"/>
        <dbReference type="ChEBI" id="CHEBI:15377"/>
        <dbReference type="ChEBI" id="CHEBI:15378"/>
        <dbReference type="ChEBI" id="CHEBI:33019"/>
        <dbReference type="ChEBI" id="CHEBI:143553"/>
        <dbReference type="ChEBI" id="CHEBI:145694"/>
    </reaction>
</comment>
<evidence type="ECO:0000256" key="6">
    <source>
        <dbReference type="ARBA" id="ARBA00022763"/>
    </source>
</evidence>
<evidence type="ECO:0000256" key="10">
    <source>
        <dbReference type="ARBA" id="ARBA00035861"/>
    </source>
</evidence>
<dbReference type="InterPro" id="IPR020084">
    <property type="entry name" value="NUDIX_hydrolase_CS"/>
</dbReference>
<reference evidence="19" key="2">
    <citation type="submission" date="2020-09" db="EMBL/GenBank/DDBJ databases">
        <authorList>
            <person name="Sun Q."/>
            <person name="Zhou Y."/>
        </authorList>
    </citation>
    <scope>NUCLEOTIDE SEQUENCE</scope>
    <source>
        <strain evidence="19">CGMCC 1.15360</strain>
    </source>
</reference>
<gene>
    <name evidence="19" type="ORF">GCM10010990_29840</name>
</gene>
<comment type="catalytic activity">
    <reaction evidence="10">
        <text>8-oxo-dGTP + H2O = 8-oxo-dGMP + diphosphate + H(+)</text>
        <dbReference type="Rhea" id="RHEA:31575"/>
        <dbReference type="ChEBI" id="CHEBI:15377"/>
        <dbReference type="ChEBI" id="CHEBI:15378"/>
        <dbReference type="ChEBI" id="CHEBI:33019"/>
        <dbReference type="ChEBI" id="CHEBI:63224"/>
        <dbReference type="ChEBI" id="CHEBI:77896"/>
        <dbReference type="EC" id="3.6.1.55"/>
    </reaction>
</comment>
<dbReference type="CDD" id="cd03425">
    <property type="entry name" value="NUDIX_MutT_NudA_like"/>
    <property type="match status" value="1"/>
</dbReference>
<dbReference type="Pfam" id="PF00293">
    <property type="entry name" value="NUDIX"/>
    <property type="match status" value="1"/>
</dbReference>
<evidence type="ECO:0000256" key="2">
    <source>
        <dbReference type="ARBA" id="ARBA00005582"/>
    </source>
</evidence>
<keyword evidence="3" id="KW-0515">Mutator protein</keyword>
<dbReference type="EC" id="3.6.1.55" evidence="12"/>
<dbReference type="PRINTS" id="PR00502">
    <property type="entry name" value="NUDIXFAMILY"/>
</dbReference>
<dbReference type="AlphaFoldDB" id="A0A917DXX2"/>
<reference evidence="19" key="1">
    <citation type="journal article" date="2014" name="Int. J. Syst. Evol. Microbiol.">
        <title>Complete genome sequence of Corynebacterium casei LMG S-19264T (=DSM 44701T), isolated from a smear-ripened cheese.</title>
        <authorList>
            <consortium name="US DOE Joint Genome Institute (JGI-PGF)"/>
            <person name="Walter F."/>
            <person name="Albersmeier A."/>
            <person name="Kalinowski J."/>
            <person name="Ruckert C."/>
        </authorList>
    </citation>
    <scope>NUCLEOTIDE SEQUENCE</scope>
    <source>
        <strain evidence="19">CGMCC 1.15360</strain>
    </source>
</reference>
<dbReference type="PANTHER" id="PTHR47707">
    <property type="entry name" value="8-OXO-DGTP DIPHOSPHATASE"/>
    <property type="match status" value="1"/>
</dbReference>
<dbReference type="InterPro" id="IPR015797">
    <property type="entry name" value="NUDIX_hydrolase-like_dom_sf"/>
</dbReference>
<accession>A0A917DXX2</accession>
<dbReference type="GO" id="GO:0044715">
    <property type="term" value="F:8-oxo-dGDP phosphatase activity"/>
    <property type="evidence" value="ECO:0007669"/>
    <property type="project" value="TreeGrafter"/>
</dbReference>
<keyword evidence="9" id="KW-0234">DNA repair</keyword>
<dbReference type="GO" id="GO:0044716">
    <property type="term" value="F:8-oxo-GDP phosphatase activity"/>
    <property type="evidence" value="ECO:0007669"/>
    <property type="project" value="TreeGrafter"/>
</dbReference>
<dbReference type="PROSITE" id="PS00893">
    <property type="entry name" value="NUDIX_BOX"/>
    <property type="match status" value="1"/>
</dbReference>
<sequence length="142" mass="15040">MPMLVVAGALLDGEGRVLMHRRPPGKHLADKWEFPGGKVDPGEMPDQALVRELAEELGVTIAVQALSPVGFVHEMRGGEAGNGPRAIVLLLYTCRIWDGIPAALEGGGIGWVEIDRADSLDLAPLDRGLLAQLQAGFAAGRD</sequence>
<evidence type="ECO:0000256" key="16">
    <source>
        <dbReference type="ARBA" id="ARBA00042798"/>
    </source>
</evidence>
<keyword evidence="7 17" id="KW-0378">Hydrolase</keyword>
<dbReference type="InterPro" id="IPR020476">
    <property type="entry name" value="Nudix_hydrolase"/>
</dbReference>
<dbReference type="GO" id="GO:0035539">
    <property type="term" value="F:8-oxo-7,8-dihydrodeoxyguanosine triphosphate pyrophosphatase activity"/>
    <property type="evidence" value="ECO:0007669"/>
    <property type="project" value="UniProtKB-EC"/>
</dbReference>
<dbReference type="Gene3D" id="3.90.79.10">
    <property type="entry name" value="Nucleoside Triphosphate Pyrophosphohydrolase"/>
    <property type="match status" value="1"/>
</dbReference>
<evidence type="ECO:0000256" key="12">
    <source>
        <dbReference type="ARBA" id="ARBA00038905"/>
    </source>
</evidence>
<dbReference type="InterPro" id="IPR047127">
    <property type="entry name" value="MutT-like"/>
</dbReference>
<proteinExistence type="inferred from homology"/>
<dbReference type="GO" id="GO:0008413">
    <property type="term" value="F:8-oxo-7,8-dihydroguanosine triphosphate pyrophosphatase activity"/>
    <property type="evidence" value="ECO:0007669"/>
    <property type="project" value="TreeGrafter"/>
</dbReference>
<evidence type="ECO:0000256" key="15">
    <source>
        <dbReference type="ARBA" id="ARBA00041979"/>
    </source>
</evidence>
<evidence type="ECO:0000256" key="3">
    <source>
        <dbReference type="ARBA" id="ARBA00022457"/>
    </source>
</evidence>
<evidence type="ECO:0000256" key="13">
    <source>
        <dbReference type="ARBA" id="ARBA00040794"/>
    </source>
</evidence>
<keyword evidence="4" id="KW-0235">DNA replication</keyword>
<dbReference type="InterPro" id="IPR000086">
    <property type="entry name" value="NUDIX_hydrolase_dom"/>
</dbReference>
<keyword evidence="20" id="KW-1185">Reference proteome</keyword>
<dbReference type="SUPFAM" id="SSF55811">
    <property type="entry name" value="Nudix"/>
    <property type="match status" value="1"/>
</dbReference>
<dbReference type="PROSITE" id="PS51462">
    <property type="entry name" value="NUDIX"/>
    <property type="match status" value="1"/>
</dbReference>
<protein>
    <recommendedName>
        <fullName evidence="13">8-oxo-dGTP diphosphatase</fullName>
        <ecNumber evidence="12">3.6.1.55</ecNumber>
    </recommendedName>
    <alternativeName>
        <fullName evidence="16">7,8-dihydro-8-oxoguanine-triphosphatase</fullName>
    </alternativeName>
    <alternativeName>
        <fullName evidence="15">Mutator protein MutT</fullName>
    </alternativeName>
    <alternativeName>
        <fullName evidence="14">dGTP pyrophosphohydrolase</fullName>
    </alternativeName>
</protein>
<organism evidence="19 20">
    <name type="scientific">Croceicoccus mobilis</name>
    <dbReference type="NCBI Taxonomy" id="1703339"/>
    <lineage>
        <taxon>Bacteria</taxon>
        <taxon>Pseudomonadati</taxon>
        <taxon>Pseudomonadota</taxon>
        <taxon>Alphaproteobacteria</taxon>
        <taxon>Sphingomonadales</taxon>
        <taxon>Erythrobacteraceae</taxon>
        <taxon>Croceicoccus</taxon>
    </lineage>
</organism>
<dbReference type="EMBL" id="BMIP01000007">
    <property type="protein sequence ID" value="GGD78079.1"/>
    <property type="molecule type" value="Genomic_DNA"/>
</dbReference>
<dbReference type="Proteomes" id="UP000612349">
    <property type="component" value="Unassembled WGS sequence"/>
</dbReference>
<evidence type="ECO:0000256" key="17">
    <source>
        <dbReference type="RuleBase" id="RU003476"/>
    </source>
</evidence>
<evidence type="ECO:0000313" key="19">
    <source>
        <dbReference type="EMBL" id="GGD78079.1"/>
    </source>
</evidence>
<dbReference type="GO" id="GO:0006260">
    <property type="term" value="P:DNA replication"/>
    <property type="evidence" value="ECO:0007669"/>
    <property type="project" value="UniProtKB-KW"/>
</dbReference>
<evidence type="ECO:0000313" key="20">
    <source>
        <dbReference type="Proteomes" id="UP000612349"/>
    </source>
</evidence>
<evidence type="ECO:0000256" key="11">
    <source>
        <dbReference type="ARBA" id="ARBA00036904"/>
    </source>
</evidence>
<name>A0A917DXX2_9SPHN</name>
<evidence type="ECO:0000256" key="8">
    <source>
        <dbReference type="ARBA" id="ARBA00022842"/>
    </source>
</evidence>
<comment type="cofactor">
    <cofactor evidence="1">
        <name>Mg(2+)</name>
        <dbReference type="ChEBI" id="CHEBI:18420"/>
    </cofactor>
</comment>
<comment type="similarity">
    <text evidence="2 17">Belongs to the Nudix hydrolase family.</text>
</comment>
<evidence type="ECO:0000256" key="7">
    <source>
        <dbReference type="ARBA" id="ARBA00022801"/>
    </source>
</evidence>